<evidence type="ECO:0008006" key="4">
    <source>
        <dbReference type="Google" id="ProtNLM"/>
    </source>
</evidence>
<evidence type="ECO:0000313" key="2">
    <source>
        <dbReference type="EMBL" id="EHI73778.1"/>
    </source>
</evidence>
<dbReference type="EMBL" id="AEUV02000002">
    <property type="protein sequence ID" value="EHI73778.1"/>
    <property type="molecule type" value="Genomic_DNA"/>
</dbReference>
<reference evidence="2 3" key="1">
    <citation type="submission" date="2011-07" db="EMBL/GenBank/DDBJ databases">
        <authorList>
            <person name="Stanhope M.J."/>
            <person name="Durkin A.S."/>
            <person name="Hostetler J."/>
            <person name="Kim M."/>
            <person name="Radune D."/>
            <person name="Singh I."/>
            <person name="Town C.D."/>
        </authorList>
    </citation>
    <scope>NUCLEOTIDE SEQUENCE [LARGE SCALE GENOMIC DNA]</scope>
    <source>
        <strain evidence="2 3">HS-6</strain>
    </source>
</reference>
<dbReference type="NCBIfam" id="TIGR04197">
    <property type="entry name" value="T7SS_SACOL2603"/>
    <property type="match status" value="1"/>
</dbReference>
<name>G5JR52_STRCG</name>
<dbReference type="Proteomes" id="UP000004322">
    <property type="component" value="Unassembled WGS sequence"/>
</dbReference>
<comment type="caution">
    <text evidence="2">The sequence shown here is derived from an EMBL/GenBank/DDBJ whole genome shotgun (WGS) entry which is preliminary data.</text>
</comment>
<keyword evidence="3" id="KW-1185">Reference proteome</keyword>
<dbReference type="RefSeq" id="WP_004225209.1">
    <property type="nucleotide sequence ID" value="NZ_AEUV02000002.1"/>
</dbReference>
<dbReference type="OrthoDB" id="2194772at2"/>
<protein>
    <recommendedName>
        <fullName evidence="4">TIGR04197 family type VII secretion effector</fullName>
    </recommendedName>
</protein>
<dbReference type="InterPro" id="IPR021477">
    <property type="entry name" value="TVIIS_effector_SACOL2603_fam"/>
</dbReference>
<organism evidence="2 3">
    <name type="scientific">Streptococcus criceti HS-6</name>
    <dbReference type="NCBI Taxonomy" id="873449"/>
    <lineage>
        <taxon>Bacteria</taxon>
        <taxon>Bacillati</taxon>
        <taxon>Bacillota</taxon>
        <taxon>Bacilli</taxon>
        <taxon>Lactobacillales</taxon>
        <taxon>Streptococcaceae</taxon>
        <taxon>Streptococcus</taxon>
    </lineage>
</organism>
<gene>
    <name evidence="1" type="ORF">STRCR_1677</name>
    <name evidence="2" type="ORF">STRCR_1937</name>
</gene>
<dbReference type="EMBL" id="AEUV02000002">
    <property type="protein sequence ID" value="EHI73371.1"/>
    <property type="molecule type" value="Genomic_DNA"/>
</dbReference>
<dbReference type="AlphaFoldDB" id="G5JR52"/>
<proteinExistence type="predicted"/>
<evidence type="ECO:0000313" key="3">
    <source>
        <dbReference type="Proteomes" id="UP000004322"/>
    </source>
</evidence>
<sequence length="92" mass="9595">MEIKSQLSIAQSHASQFSATGSTLAGIGEVAKDDSTTVAGNAKAHEALKLAQSARQKVFDLLSHASTNIHSVASEFESVDANQAQAIRATKL</sequence>
<evidence type="ECO:0000313" key="1">
    <source>
        <dbReference type="EMBL" id="EHI73371.1"/>
    </source>
</evidence>
<dbReference type="STRING" id="873449.STRCR_1677"/>
<accession>G5JR52</accession>